<accession>A0A9N9LYU2</accession>
<dbReference type="GO" id="GO:0005634">
    <property type="term" value="C:nucleus"/>
    <property type="evidence" value="ECO:0007669"/>
    <property type="project" value="UniProtKB-ARBA"/>
</dbReference>
<gene>
    <name evidence="4" type="ORF">HYALB_00004476</name>
</gene>
<comment type="function">
    <text evidence="2">tRNA nucleus export receptor which facilitates tRNA translocation across the nuclear pore complex. Involved in pre-tRNA splicing, probably by affecting the interaction of pre-tRNA with splicing endonuclease.</text>
</comment>
<evidence type="ECO:0000256" key="2">
    <source>
        <dbReference type="ARBA" id="ARBA00025147"/>
    </source>
</evidence>
<dbReference type="InterPro" id="IPR057941">
    <property type="entry name" value="TPR_TNPO3_IPO13_2nd"/>
</dbReference>
<dbReference type="InterPro" id="IPR057942">
    <property type="entry name" value="TPR_TNPO3_IPO13_3rd"/>
</dbReference>
<dbReference type="InterPro" id="IPR011989">
    <property type="entry name" value="ARM-like"/>
</dbReference>
<keyword evidence="5" id="KW-1185">Reference proteome</keyword>
<dbReference type="Pfam" id="PF08389">
    <property type="entry name" value="Xpo1"/>
    <property type="match status" value="1"/>
</dbReference>
<keyword evidence="1" id="KW-0819">tRNA processing</keyword>
<dbReference type="Pfam" id="PF24139">
    <property type="entry name" value="TPR_TNPO3_IPO13_4th"/>
    <property type="match status" value="1"/>
</dbReference>
<dbReference type="Pfam" id="PF24138">
    <property type="entry name" value="TPR_TNPO3_IPO13_2nd"/>
    <property type="match status" value="1"/>
</dbReference>
<dbReference type="PANTHER" id="PTHR12363:SF53">
    <property type="entry name" value="MRNA TRANSPORT REGULATOR MTR10"/>
    <property type="match status" value="1"/>
</dbReference>
<dbReference type="GO" id="GO:0008033">
    <property type="term" value="P:tRNA processing"/>
    <property type="evidence" value="ECO:0007669"/>
    <property type="project" value="UniProtKB-KW"/>
</dbReference>
<dbReference type="InterPro" id="IPR016024">
    <property type="entry name" value="ARM-type_fold"/>
</dbReference>
<evidence type="ECO:0000259" key="3">
    <source>
        <dbReference type="PROSITE" id="PS50166"/>
    </source>
</evidence>
<dbReference type="PROSITE" id="PS50166">
    <property type="entry name" value="IMPORTIN_B_NT"/>
    <property type="match status" value="1"/>
</dbReference>
<comment type="caution">
    <text evidence="4">The sequence shown here is derived from an EMBL/GenBank/DDBJ whole genome shotgun (WGS) entry which is preliminary data.</text>
</comment>
<organism evidence="4 5">
    <name type="scientific">Hymenoscyphus albidus</name>
    <dbReference type="NCBI Taxonomy" id="595503"/>
    <lineage>
        <taxon>Eukaryota</taxon>
        <taxon>Fungi</taxon>
        <taxon>Dikarya</taxon>
        <taxon>Ascomycota</taxon>
        <taxon>Pezizomycotina</taxon>
        <taxon>Leotiomycetes</taxon>
        <taxon>Helotiales</taxon>
        <taxon>Helotiaceae</taxon>
        <taxon>Hymenoscyphus</taxon>
    </lineage>
</organism>
<dbReference type="InterPro" id="IPR013598">
    <property type="entry name" value="Exportin-1/Importin-b-like"/>
</dbReference>
<sequence length="967" mass="108407">MATVAATQQAFAPVLTAMTTMRDGEREQKKQAHQFLESFQKSSEAWQMTIGILKSTADVEAKLFAATTLRGKITYDANQIPADALPALRDQILELLKEFAAGPRPIRIQLCVCLATLAIQMTGWKDVVQLVGTTLGASTESHACILDFLKVLPEEVTEGRKINLTEDELFQRTQELLGDNATLVVQLLINYTQSSESASTNPQFLEVITSWLREVPVGDVVNSPLLDIIFKALDSDRSFEAATDCLCAIFKETREVDEYLSTIQVLLPRVVALRPRIRQAAAEGDADADLYKGLTRIFSDAGEAWVVLIAREPVAFRPLVEAVLECAALDSDRDAVALTFNFWYELKLYLAVEIYIQARVQYVDVFSSLVDIMLKQLEFPAETPGETDLFDGDREAEENFREFRHHMGDVLKDCCEIMGVTECLSKVLDRIKTWMGAYAGQATANSVPHWQQLEAPLFSMRAMGKMVDKDEDIILPQIMPLIVQIPHHEKLRFATIMVLGRYTEWTSNHPELLESQFTYIVSSFATDSKEIIRAAAMSMKYFCTDCKHFLSGQVVQLQQFYDQTLDSLPGISQEELTDGVANVVAVQPPTQTFELLKLYCDPLMTRLMAKANAATDDEGKLAVADHMQLITIFIQNVKPYVEPGQENPAVKYCQEIFPILSTILDTFSTFTPICERICRCWRHMVLSYRTATSPLLPQMANKLASGFSTSKQGCFLWATSAILREFSEDREHVDENTTESIYSFFEVQSRNMLQTMSDLPPQDLPDVIEDFYRLLVDALLYYPHKLIGSDIFAPILQAAVAALSLQQREPLTATLHYIRDVIGYGGDNPPSSSRSPNPIEIQNAVKALLVANGEHLVKSILAGMMITFPDDCFTDGSGALLGLFEILPEQTALWVDKTVRLLPAGTVREAEIDRLMSGIQERLALGKDGFRKVRSLLQDFTNAYRRRYVAPRDGLGSLEAERFHYQA</sequence>
<dbReference type="SUPFAM" id="SSF48371">
    <property type="entry name" value="ARM repeat"/>
    <property type="match status" value="1"/>
</dbReference>
<feature type="domain" description="Importin N-terminal" evidence="3">
    <location>
        <begin position="32"/>
        <end position="98"/>
    </location>
</feature>
<protein>
    <recommendedName>
        <fullName evidence="3">Importin N-terminal domain-containing protein</fullName>
    </recommendedName>
</protein>
<dbReference type="AlphaFoldDB" id="A0A9N9LYU2"/>
<dbReference type="FunFam" id="1.25.10.10:FF:000266">
    <property type="entry name" value="mRNA transport regulator MTR10"/>
    <property type="match status" value="1"/>
</dbReference>
<name>A0A9N9LYU2_9HELO</name>
<proteinExistence type="predicted"/>
<dbReference type="EMBL" id="CAJVRM010000585">
    <property type="protein sequence ID" value="CAG8982242.1"/>
    <property type="molecule type" value="Genomic_DNA"/>
</dbReference>
<evidence type="ECO:0000313" key="4">
    <source>
        <dbReference type="EMBL" id="CAG8982242.1"/>
    </source>
</evidence>
<dbReference type="GO" id="GO:0005737">
    <property type="term" value="C:cytoplasm"/>
    <property type="evidence" value="ECO:0007669"/>
    <property type="project" value="TreeGrafter"/>
</dbReference>
<dbReference type="Pfam" id="PF03810">
    <property type="entry name" value="IBN_N"/>
    <property type="match status" value="1"/>
</dbReference>
<evidence type="ECO:0000313" key="5">
    <source>
        <dbReference type="Proteomes" id="UP000701801"/>
    </source>
</evidence>
<dbReference type="GO" id="GO:0006606">
    <property type="term" value="P:protein import into nucleus"/>
    <property type="evidence" value="ECO:0007669"/>
    <property type="project" value="TreeGrafter"/>
</dbReference>
<evidence type="ECO:0000256" key="1">
    <source>
        <dbReference type="ARBA" id="ARBA00022694"/>
    </source>
</evidence>
<dbReference type="GO" id="GO:0031267">
    <property type="term" value="F:small GTPase binding"/>
    <property type="evidence" value="ECO:0007669"/>
    <property type="project" value="InterPro"/>
</dbReference>
<reference evidence="4" key="1">
    <citation type="submission" date="2021-07" db="EMBL/GenBank/DDBJ databases">
        <authorList>
            <person name="Durling M."/>
        </authorList>
    </citation>
    <scope>NUCLEOTIDE SEQUENCE</scope>
</reference>
<dbReference type="InterPro" id="IPR058537">
    <property type="entry name" value="TPR_TNPO3_IPO13_4th"/>
</dbReference>
<dbReference type="Pfam" id="PF24140">
    <property type="entry name" value="TPR_TNPO3_IPO13_3rd"/>
    <property type="match status" value="1"/>
</dbReference>
<dbReference type="PANTHER" id="PTHR12363">
    <property type="entry name" value="TRANSPORTIN 3 AND IMPORTIN 13"/>
    <property type="match status" value="1"/>
</dbReference>
<dbReference type="OrthoDB" id="435593at2759"/>
<dbReference type="InterPro" id="IPR001494">
    <property type="entry name" value="Importin-beta_N"/>
</dbReference>
<dbReference type="SMART" id="SM00913">
    <property type="entry name" value="IBN_N"/>
    <property type="match status" value="1"/>
</dbReference>
<dbReference type="Gene3D" id="1.25.10.10">
    <property type="entry name" value="Leucine-rich Repeat Variant"/>
    <property type="match status" value="1"/>
</dbReference>
<dbReference type="InterPro" id="IPR051345">
    <property type="entry name" value="Importin_beta-like_NTR"/>
</dbReference>
<dbReference type="Proteomes" id="UP000701801">
    <property type="component" value="Unassembled WGS sequence"/>
</dbReference>